<dbReference type="HAMAP" id="MF_00125">
    <property type="entry name" value="HisZ"/>
    <property type="match status" value="1"/>
</dbReference>
<name>A0A953IAY5_SYMTR</name>
<evidence type="ECO:0000313" key="11">
    <source>
        <dbReference type="EMBL" id="MBY6274795.1"/>
    </source>
</evidence>
<comment type="subunit">
    <text evidence="4 8">Heteromultimer composed of HisG and HisZ subunits.</text>
</comment>
<evidence type="ECO:0000259" key="10">
    <source>
        <dbReference type="PROSITE" id="PS50862"/>
    </source>
</evidence>
<dbReference type="NCBIfam" id="TIGR00443">
    <property type="entry name" value="hisZ_biosyn_reg"/>
    <property type="match status" value="1"/>
</dbReference>
<evidence type="ECO:0000256" key="3">
    <source>
        <dbReference type="ARBA" id="ARBA00005539"/>
    </source>
</evidence>
<keyword evidence="11" id="KW-0328">Glycosyltransferase</keyword>
<reference evidence="11" key="1">
    <citation type="submission" date="2017-11" db="EMBL/GenBank/DDBJ databases">
        <title>Three new genomes from thermophilic consortium.</title>
        <authorList>
            <person name="Quaggio R."/>
            <person name="Amgarten D."/>
            <person name="Setubal J.C."/>
        </authorList>
    </citation>
    <scope>NUCLEOTIDE SEQUENCE</scope>
    <source>
        <strain evidence="11">ZCTH01-B2</strain>
    </source>
</reference>
<evidence type="ECO:0000256" key="7">
    <source>
        <dbReference type="ARBA" id="ARBA00025246"/>
    </source>
</evidence>
<evidence type="ECO:0000256" key="9">
    <source>
        <dbReference type="PIRSR" id="PIRSR001549-1"/>
    </source>
</evidence>
<dbReference type="Pfam" id="PF13393">
    <property type="entry name" value="tRNA-synt_His"/>
    <property type="match status" value="1"/>
</dbReference>
<dbReference type="GO" id="GO:0016757">
    <property type="term" value="F:glycosyltransferase activity"/>
    <property type="evidence" value="ECO:0007669"/>
    <property type="project" value="UniProtKB-KW"/>
</dbReference>
<evidence type="ECO:0000256" key="4">
    <source>
        <dbReference type="ARBA" id="ARBA00011496"/>
    </source>
</evidence>
<dbReference type="PIRSF" id="PIRSF001549">
    <property type="entry name" value="His-tRNA_synth"/>
    <property type="match status" value="1"/>
</dbReference>
<dbReference type="PROSITE" id="PS50862">
    <property type="entry name" value="AA_TRNA_LIGASE_II"/>
    <property type="match status" value="1"/>
</dbReference>
<dbReference type="GO" id="GO:0004821">
    <property type="term" value="F:histidine-tRNA ligase activity"/>
    <property type="evidence" value="ECO:0007669"/>
    <property type="project" value="TreeGrafter"/>
</dbReference>
<evidence type="ECO:0000313" key="12">
    <source>
        <dbReference type="Proteomes" id="UP000732377"/>
    </source>
</evidence>
<dbReference type="GO" id="GO:0140096">
    <property type="term" value="F:catalytic activity, acting on a protein"/>
    <property type="evidence" value="ECO:0007669"/>
    <property type="project" value="UniProtKB-ARBA"/>
</dbReference>
<dbReference type="AlphaFoldDB" id="A0A953IAY5"/>
<comment type="function">
    <text evidence="7 8">Required for the first step of histidine biosynthesis. May allow the feedback regulation of ATP phosphoribosyltransferase activity by histidine.</text>
</comment>
<dbReference type="InterPro" id="IPR045864">
    <property type="entry name" value="aa-tRNA-synth_II/BPL/LPL"/>
</dbReference>
<dbReference type="Proteomes" id="UP000732377">
    <property type="component" value="Unassembled WGS sequence"/>
</dbReference>
<feature type="binding site" evidence="9">
    <location>
        <position position="134"/>
    </location>
    <ligand>
        <name>L-histidine</name>
        <dbReference type="ChEBI" id="CHEBI:57595"/>
    </ligand>
</feature>
<comment type="caution">
    <text evidence="11">The sequence shown here is derived from an EMBL/GenBank/DDBJ whole genome shotgun (WGS) entry which is preliminary data.</text>
</comment>
<dbReference type="GO" id="GO:0005737">
    <property type="term" value="C:cytoplasm"/>
    <property type="evidence" value="ECO:0007669"/>
    <property type="project" value="UniProtKB-SubCell"/>
</dbReference>
<feature type="binding site" evidence="9">
    <location>
        <begin position="86"/>
        <end position="88"/>
    </location>
    <ligand>
        <name>L-histidine</name>
        <dbReference type="ChEBI" id="CHEBI:57595"/>
    </ligand>
</feature>
<dbReference type="Gene3D" id="3.30.930.10">
    <property type="entry name" value="Bira Bifunctional Protein, Domain 2"/>
    <property type="match status" value="1"/>
</dbReference>
<keyword evidence="11" id="KW-0808">Transferase</keyword>
<dbReference type="InterPro" id="IPR041715">
    <property type="entry name" value="HisRS-like_core"/>
</dbReference>
<evidence type="ECO:0000256" key="1">
    <source>
        <dbReference type="ARBA" id="ARBA00004496"/>
    </source>
</evidence>
<evidence type="ECO:0000256" key="2">
    <source>
        <dbReference type="ARBA" id="ARBA00004667"/>
    </source>
</evidence>
<comment type="similarity">
    <text evidence="3 8">Belongs to the class-II aminoacyl-tRNA synthetase family. HisZ subfamily.</text>
</comment>
<sequence length="401" mass="42604">MAVSTPVTRTQVPDGVRDRLPSEAAAMRRLSARLDNVFRAWGYREVSTPVIEYLEAVAAGAANWGRREDLYQFFDRKGRTLALRPDMTTPIARLMATRLADEPLPLRLSYFAPVFRHRELRAGATSEIWQAGVELVGAPGEAADAEVISLACAAVRAADLTGFRIGLGHVGVVEGLFESAGVDPQAAAVLKEAMVARDLVAFEQGVARAGLSGERAERLLALVHFHGSYAEAVARFGGVRGRVAEALQHLGRVLEVLEALGVAEQVNLDLGLVRSLGYYTGVVFEGYLPGIGAPVLGGGRYDNLVAEFGRPLAATGFALEVDRLLMAQEQQGALAAEPGLDAVIACPPGQEAAAMAWAARLRAQGLAVEVDLLGRTGEELAAYARARGAARVLRPGVPSIH</sequence>
<feature type="domain" description="Aminoacyl-transfer RNA synthetases class-II family profile" evidence="10">
    <location>
        <begin position="28"/>
        <end position="338"/>
    </location>
</feature>
<accession>A0A953IAY5</accession>
<dbReference type="GO" id="GO:0000105">
    <property type="term" value="P:L-histidine biosynthetic process"/>
    <property type="evidence" value="ECO:0007669"/>
    <property type="project" value="UniProtKB-UniRule"/>
</dbReference>
<keyword evidence="8" id="KW-0368">Histidine biosynthesis</keyword>
<evidence type="ECO:0000256" key="8">
    <source>
        <dbReference type="HAMAP-Rule" id="MF_00125"/>
    </source>
</evidence>
<keyword evidence="6 8" id="KW-0963">Cytoplasm</keyword>
<dbReference type="InterPro" id="IPR004517">
    <property type="entry name" value="HisZ"/>
</dbReference>
<dbReference type="PANTHER" id="PTHR43707">
    <property type="entry name" value="HISTIDYL-TRNA SYNTHETASE"/>
    <property type="match status" value="1"/>
</dbReference>
<feature type="binding site" evidence="9">
    <location>
        <position position="116"/>
    </location>
    <ligand>
        <name>L-histidine</name>
        <dbReference type="ChEBI" id="CHEBI:57595"/>
    </ligand>
</feature>
<comment type="subcellular location">
    <subcellularLocation>
        <location evidence="1 8">Cytoplasm</location>
    </subcellularLocation>
</comment>
<gene>
    <name evidence="8 11" type="primary">hisZ</name>
    <name evidence="11" type="ORF">CWE10_01055</name>
</gene>
<evidence type="ECO:0000256" key="6">
    <source>
        <dbReference type="ARBA" id="ARBA00022490"/>
    </source>
</evidence>
<comment type="miscellaneous">
    <text evidence="8">This function is generally fulfilled by the C-terminal part of HisG, which is missing in some bacteria such as this one.</text>
</comment>
<evidence type="ECO:0000256" key="5">
    <source>
        <dbReference type="ARBA" id="ARBA00020397"/>
    </source>
</evidence>
<protein>
    <recommendedName>
        <fullName evidence="5 8">ATP phosphoribosyltransferase regulatory subunit</fullName>
    </recommendedName>
</protein>
<dbReference type="CDD" id="cd00773">
    <property type="entry name" value="HisRS-like_core"/>
    <property type="match status" value="1"/>
</dbReference>
<keyword evidence="8" id="KW-0028">Amino-acid biosynthesis</keyword>
<dbReference type="InterPro" id="IPR004516">
    <property type="entry name" value="HisRS/HisZ"/>
</dbReference>
<feature type="binding site" evidence="9">
    <location>
        <position position="130"/>
    </location>
    <ligand>
        <name>L-histidine</name>
        <dbReference type="ChEBI" id="CHEBI:57595"/>
    </ligand>
</feature>
<feature type="binding site" evidence="9">
    <location>
        <begin position="278"/>
        <end position="279"/>
    </location>
    <ligand>
        <name>L-histidine</name>
        <dbReference type="ChEBI" id="CHEBI:57595"/>
    </ligand>
</feature>
<dbReference type="InterPro" id="IPR006195">
    <property type="entry name" value="aa-tRNA-synth_II"/>
</dbReference>
<dbReference type="EMBL" id="PIUK01000004">
    <property type="protein sequence ID" value="MBY6274795.1"/>
    <property type="molecule type" value="Genomic_DNA"/>
</dbReference>
<feature type="binding site" evidence="9">
    <location>
        <position position="274"/>
    </location>
    <ligand>
        <name>L-histidine</name>
        <dbReference type="ChEBI" id="CHEBI:57595"/>
    </ligand>
</feature>
<comment type="pathway">
    <text evidence="2 8">Amino-acid biosynthesis; L-histidine biosynthesis; L-histidine from 5-phospho-alpha-D-ribose 1-diphosphate: step 1/9.</text>
</comment>
<dbReference type="PANTHER" id="PTHR43707:SF1">
    <property type="entry name" value="HISTIDINE--TRNA LIGASE, MITOCHONDRIAL-RELATED"/>
    <property type="match status" value="1"/>
</dbReference>
<dbReference type="GO" id="GO:0006427">
    <property type="term" value="P:histidyl-tRNA aminoacylation"/>
    <property type="evidence" value="ECO:0007669"/>
    <property type="project" value="TreeGrafter"/>
</dbReference>
<organism evidence="11 12">
    <name type="scientific">Symbiobacterium thermophilum</name>
    <dbReference type="NCBI Taxonomy" id="2734"/>
    <lineage>
        <taxon>Bacteria</taxon>
        <taxon>Bacillati</taxon>
        <taxon>Bacillota</taxon>
        <taxon>Clostridia</taxon>
        <taxon>Eubacteriales</taxon>
        <taxon>Symbiobacteriaceae</taxon>
        <taxon>Symbiobacterium</taxon>
    </lineage>
</organism>
<proteinExistence type="inferred from homology"/>
<dbReference type="SUPFAM" id="SSF55681">
    <property type="entry name" value="Class II aaRS and biotin synthetases"/>
    <property type="match status" value="1"/>
</dbReference>